<dbReference type="RefSeq" id="XP_060296764.1">
    <property type="nucleotide sequence ID" value="XM_060442043.1"/>
</dbReference>
<reference evidence="2" key="1">
    <citation type="submission" date="2023-06" db="EMBL/GenBank/DDBJ databases">
        <title>Genome-scale phylogeny and comparative genomics of the fungal order Sordariales.</title>
        <authorList>
            <consortium name="Lawrence Berkeley National Laboratory"/>
            <person name="Hensen N."/>
            <person name="Bonometti L."/>
            <person name="Westerberg I."/>
            <person name="Brannstrom I.O."/>
            <person name="Guillou S."/>
            <person name="Cros-Aarteil S."/>
            <person name="Calhoun S."/>
            <person name="Haridas S."/>
            <person name="Kuo A."/>
            <person name="Mondo S."/>
            <person name="Pangilinan J."/>
            <person name="Riley R."/>
            <person name="LaButti K."/>
            <person name="Andreopoulos B."/>
            <person name="Lipzen A."/>
            <person name="Chen C."/>
            <person name="Yanf M."/>
            <person name="Daum C."/>
            <person name="Ng V."/>
            <person name="Clum A."/>
            <person name="Steindorff A."/>
            <person name="Ohm R."/>
            <person name="Martin F."/>
            <person name="Silar P."/>
            <person name="Natvig D."/>
            <person name="Lalanne C."/>
            <person name="Gautier V."/>
            <person name="Ament-velasquez S.L."/>
            <person name="Kruys A."/>
            <person name="Hutchinson M.I."/>
            <person name="Powell A.J."/>
            <person name="Barry K."/>
            <person name="Miller A.N."/>
            <person name="Grigoriev I.V."/>
            <person name="Debuchy R."/>
            <person name="Gladieux P."/>
            <person name="Thoren M.H."/>
            <person name="Johannesson H."/>
        </authorList>
    </citation>
    <scope>NUCLEOTIDE SEQUENCE</scope>
    <source>
        <strain evidence="2">SMH2392-1A</strain>
    </source>
</reference>
<evidence type="ECO:0000313" key="3">
    <source>
        <dbReference type="Proteomes" id="UP001172101"/>
    </source>
</evidence>
<feature type="compositionally biased region" description="Polar residues" evidence="1">
    <location>
        <begin position="1"/>
        <end position="19"/>
    </location>
</feature>
<comment type="caution">
    <text evidence="2">The sequence shown here is derived from an EMBL/GenBank/DDBJ whole genome shotgun (WGS) entry which is preliminary data.</text>
</comment>
<keyword evidence="3" id="KW-1185">Reference proteome</keyword>
<evidence type="ECO:0000313" key="2">
    <source>
        <dbReference type="EMBL" id="KAK0717971.1"/>
    </source>
</evidence>
<organism evidence="2 3">
    <name type="scientific">Lasiosphaeria miniovina</name>
    <dbReference type="NCBI Taxonomy" id="1954250"/>
    <lineage>
        <taxon>Eukaryota</taxon>
        <taxon>Fungi</taxon>
        <taxon>Dikarya</taxon>
        <taxon>Ascomycota</taxon>
        <taxon>Pezizomycotina</taxon>
        <taxon>Sordariomycetes</taxon>
        <taxon>Sordariomycetidae</taxon>
        <taxon>Sordariales</taxon>
        <taxon>Lasiosphaeriaceae</taxon>
        <taxon>Lasiosphaeria</taxon>
    </lineage>
</organism>
<gene>
    <name evidence="2" type="ORF">B0T26DRAFT_711477</name>
</gene>
<feature type="region of interest" description="Disordered" evidence="1">
    <location>
        <begin position="1"/>
        <end position="22"/>
    </location>
</feature>
<dbReference type="AlphaFoldDB" id="A0AA40ALB8"/>
<sequence>MSSEDAFQHAQYENNTPSGKINGARLDSATLAPLILDALASHTLLLSFTKDVDQLKFRTSGSIRPPPEPTTPTKHDSHESAAESCKLDLQMRNMLWFTARPTRQLGQMAVQSGGTITFVWENIFCKISEGSGTYASSPRTSTSPGSNIAALSKLIPIHREHAPDSPRESPLLPVAEAMFHHLESYAMDEEPTVAVSLESPVTSEVENVSLFRVKMIVNDWMANISTFKIDGEAVFCSRSHEDGYTFESSWAPRQESNLATLHFFALGPHLGIGTAEMTVRVKDTKA</sequence>
<name>A0AA40ALB8_9PEZI</name>
<protein>
    <submittedName>
        <fullName evidence="2">Uncharacterized protein</fullName>
    </submittedName>
</protein>
<evidence type="ECO:0000256" key="1">
    <source>
        <dbReference type="SAM" id="MobiDB-lite"/>
    </source>
</evidence>
<accession>A0AA40ALB8</accession>
<dbReference type="EMBL" id="JAUIRO010000004">
    <property type="protein sequence ID" value="KAK0717971.1"/>
    <property type="molecule type" value="Genomic_DNA"/>
</dbReference>
<dbReference type="Proteomes" id="UP001172101">
    <property type="component" value="Unassembled WGS sequence"/>
</dbReference>
<proteinExistence type="predicted"/>
<dbReference type="GeneID" id="85325313"/>
<feature type="region of interest" description="Disordered" evidence="1">
    <location>
        <begin position="58"/>
        <end position="83"/>
    </location>
</feature>